<evidence type="ECO:0000256" key="4">
    <source>
        <dbReference type="ARBA" id="ARBA00022950"/>
    </source>
</evidence>
<evidence type="ECO:0000256" key="1">
    <source>
        <dbReference type="ARBA" id="ARBA00022612"/>
    </source>
</evidence>
<evidence type="ECO:0000256" key="2">
    <source>
        <dbReference type="ARBA" id="ARBA00022670"/>
    </source>
</evidence>
<dbReference type="InterPro" id="IPR006433">
    <property type="entry name" value="Prohead_protease"/>
</dbReference>
<protein>
    <submittedName>
        <fullName evidence="7">Prohead serine protease</fullName>
    </submittedName>
</protein>
<name>A0A8S5UE60_9CAUD</name>
<evidence type="ECO:0000256" key="3">
    <source>
        <dbReference type="ARBA" id="ARBA00022801"/>
    </source>
</evidence>
<keyword evidence="4" id="KW-0118">Viral capsid assembly</keyword>
<evidence type="ECO:0000256" key="5">
    <source>
        <dbReference type="ARBA" id="ARBA00023045"/>
    </source>
</evidence>
<sequence>MEAKEILKRSYQLNAPFEIREGENGTKILTGKPIVFNQRTDMYWFEEVIERGALNGTDLSDVRFLVNHDTSKIPLARHRASEPNSTMSLKIEDDGLSVTIVLDVENNNEARSLYSAVLRGDISGMSFMFSIADEEWENLDSDYPTRRIKSIAVVFEVSAVTFPAYEGTEISARNKDDLENAKEVLSKAKEKEPKPEKRDFKTAALIRMYTKK</sequence>
<accession>A0A8S5UE60</accession>
<dbReference type="GO" id="GO:0046797">
    <property type="term" value="P:viral procapsid maturation"/>
    <property type="evidence" value="ECO:0007669"/>
    <property type="project" value="UniProtKB-KW"/>
</dbReference>
<dbReference type="GO" id="GO:0006508">
    <property type="term" value="P:proteolysis"/>
    <property type="evidence" value="ECO:0007669"/>
    <property type="project" value="UniProtKB-KW"/>
</dbReference>
<evidence type="ECO:0000313" key="7">
    <source>
        <dbReference type="EMBL" id="DAF92662.1"/>
    </source>
</evidence>
<dbReference type="Pfam" id="PF04586">
    <property type="entry name" value="Peptidase_S78"/>
    <property type="match status" value="1"/>
</dbReference>
<feature type="domain" description="Prohead serine protease" evidence="6">
    <location>
        <begin position="18"/>
        <end position="175"/>
    </location>
</feature>
<dbReference type="InterPro" id="IPR054613">
    <property type="entry name" value="Peptidase_S78_dom"/>
</dbReference>
<keyword evidence="2 7" id="KW-0645">Protease</keyword>
<dbReference type="EMBL" id="BK016070">
    <property type="protein sequence ID" value="DAF92662.1"/>
    <property type="molecule type" value="Genomic_DNA"/>
</dbReference>
<keyword evidence="3" id="KW-0378">Hydrolase</keyword>
<keyword evidence="1" id="KW-1188">Viral release from host cell</keyword>
<evidence type="ECO:0000259" key="6">
    <source>
        <dbReference type="Pfam" id="PF04586"/>
    </source>
</evidence>
<proteinExistence type="predicted"/>
<organism evidence="7">
    <name type="scientific">Myoviridae sp. ct1AP5</name>
    <dbReference type="NCBI Taxonomy" id="2825017"/>
    <lineage>
        <taxon>Viruses</taxon>
        <taxon>Duplodnaviria</taxon>
        <taxon>Heunggongvirae</taxon>
        <taxon>Uroviricota</taxon>
        <taxon>Caudoviricetes</taxon>
    </lineage>
</organism>
<keyword evidence="5" id="KW-1273">Viral capsid maturation</keyword>
<dbReference type="GO" id="GO:0008233">
    <property type="term" value="F:peptidase activity"/>
    <property type="evidence" value="ECO:0007669"/>
    <property type="project" value="UniProtKB-KW"/>
</dbReference>
<dbReference type="NCBIfam" id="TIGR01543">
    <property type="entry name" value="proheadase_HK97"/>
    <property type="match status" value="1"/>
</dbReference>
<reference evidence="7" key="1">
    <citation type="journal article" date="2021" name="Proc. Natl. Acad. Sci. U.S.A.">
        <title>A Catalog of Tens of Thousands of Viruses from Human Metagenomes Reveals Hidden Associations with Chronic Diseases.</title>
        <authorList>
            <person name="Tisza M.J."/>
            <person name="Buck C.B."/>
        </authorList>
    </citation>
    <scope>NUCLEOTIDE SEQUENCE</scope>
    <source>
        <strain evidence="7">Ct1AP5</strain>
    </source>
</reference>